<reference evidence="3 4" key="1">
    <citation type="submission" date="2018-06" db="EMBL/GenBank/DDBJ databases">
        <authorList>
            <consortium name="Pathogen Informatics"/>
            <person name="Doyle S."/>
        </authorList>
    </citation>
    <scope>NUCLEOTIDE SEQUENCE [LARGE SCALE GENOMIC DNA]</scope>
    <source>
        <strain evidence="3 4">NCTC11842</strain>
    </source>
</reference>
<organism evidence="3 4">
    <name type="scientific">Pseudomonas luteola</name>
    <dbReference type="NCBI Taxonomy" id="47886"/>
    <lineage>
        <taxon>Bacteria</taxon>
        <taxon>Pseudomonadati</taxon>
        <taxon>Pseudomonadota</taxon>
        <taxon>Gammaproteobacteria</taxon>
        <taxon>Pseudomonadales</taxon>
        <taxon>Pseudomonadaceae</taxon>
        <taxon>Pseudomonas</taxon>
    </lineage>
</organism>
<dbReference type="Proteomes" id="UP000250443">
    <property type="component" value="Unassembled WGS sequence"/>
</dbReference>
<dbReference type="SUPFAM" id="SSF49899">
    <property type="entry name" value="Concanavalin A-like lectins/glucanases"/>
    <property type="match status" value="1"/>
</dbReference>
<accession>A0A2X2D267</accession>
<evidence type="ECO:0000313" key="2">
    <source>
        <dbReference type="EMBL" id="MBF8640924.1"/>
    </source>
</evidence>
<dbReference type="GO" id="GO:0016829">
    <property type="term" value="F:lyase activity"/>
    <property type="evidence" value="ECO:0007669"/>
    <property type="project" value="UniProtKB-KW"/>
</dbReference>
<evidence type="ECO:0000313" key="5">
    <source>
        <dbReference type="Proteomes" id="UP000626180"/>
    </source>
</evidence>
<keyword evidence="5" id="KW-1185">Reference proteome</keyword>
<dbReference type="EMBL" id="UAUF01000011">
    <property type="protein sequence ID" value="SPZ06325.1"/>
    <property type="molecule type" value="Genomic_DNA"/>
</dbReference>
<evidence type="ECO:0000313" key="4">
    <source>
        <dbReference type="Proteomes" id="UP000250443"/>
    </source>
</evidence>
<gene>
    <name evidence="2" type="ORF">IRZ65_09525</name>
    <name evidence="3" type="ORF">NCTC11842_02217</name>
</gene>
<dbReference type="Gene3D" id="2.60.120.200">
    <property type="match status" value="1"/>
</dbReference>
<sequence length="241" mass="27222">MVDLAEWNLTIPEPSSPVVIETNVLNRNYRSDYFYRTPDGSVTLWAPVTGRYTPELNYPSTELRETRPDGSEYNWKYEDSVSLMQADLRVNQVPSSGKMIIGQIRTVGDSQGTPDSALISLRYRLDPTMEGKTPVTGQVEALIRTKPDTLKIPPQILLRNIPLDGPFSYELRLSRTGVLSVRLFTHGRGNGELSVQLDQRWASYHLYFKAGAYVEDKEGPSTEGGKVTFNRLVTMHQPNNR</sequence>
<dbReference type="Proteomes" id="UP000626180">
    <property type="component" value="Unassembled WGS sequence"/>
</dbReference>
<dbReference type="AlphaFoldDB" id="A0A2X2D267"/>
<dbReference type="InterPro" id="IPR013320">
    <property type="entry name" value="ConA-like_dom_sf"/>
</dbReference>
<protein>
    <submittedName>
        <fullName evidence="2">Polysaccharide lyase family 7 protein</fullName>
    </submittedName>
    <submittedName>
        <fullName evidence="3">Putative lyase</fullName>
    </submittedName>
</protein>
<dbReference type="RefSeq" id="WP_010798374.1">
    <property type="nucleotide sequence ID" value="NZ_CP044086.1"/>
</dbReference>
<feature type="domain" description="Alginate lyase 2" evidence="1">
    <location>
        <begin position="2"/>
        <end position="235"/>
    </location>
</feature>
<dbReference type="EMBL" id="JADMCD010000003">
    <property type="protein sequence ID" value="MBF8640924.1"/>
    <property type="molecule type" value="Genomic_DNA"/>
</dbReference>
<reference evidence="2 5" key="2">
    <citation type="submission" date="2020-10" db="EMBL/GenBank/DDBJ databases">
        <title>Genome sequences of Pseudomonas isolates.</title>
        <authorList>
            <person name="Wessels L."/>
            <person name="Reich F."/>
            <person name="Hammerl J."/>
        </authorList>
    </citation>
    <scope>NUCLEOTIDE SEQUENCE [LARGE SCALE GENOMIC DNA]</scope>
    <source>
        <strain evidence="2 5">20-MO00624-0</strain>
    </source>
</reference>
<dbReference type="InterPro" id="IPR014895">
    <property type="entry name" value="Alginate_lyase_2"/>
</dbReference>
<evidence type="ECO:0000313" key="3">
    <source>
        <dbReference type="EMBL" id="SPZ06325.1"/>
    </source>
</evidence>
<dbReference type="Pfam" id="PF08787">
    <property type="entry name" value="Alginate_lyase2"/>
    <property type="match status" value="1"/>
</dbReference>
<dbReference type="GeneID" id="300267584"/>
<name>A0A2X2D267_PSELU</name>
<proteinExistence type="predicted"/>
<evidence type="ECO:0000259" key="1">
    <source>
        <dbReference type="Pfam" id="PF08787"/>
    </source>
</evidence>
<keyword evidence="3" id="KW-0456">Lyase</keyword>